<protein>
    <submittedName>
        <fullName evidence="1">Uncharacterized protein</fullName>
    </submittedName>
</protein>
<sequence>MKLHYDHSHRPLEFNIGDMVLLRLQPYRQSTLASRKNQKLAAKYFGPFEVLERVGSMAYKLKLPVESKLYPVFYVSTLKPYHVGNDDFETALPPVTGKMEVLVH</sequence>
<evidence type="ECO:0000313" key="1">
    <source>
        <dbReference type="EMBL" id="KAG8640611.1"/>
    </source>
</evidence>
<gene>
    <name evidence="1" type="ORF">MANES_13G068132v8</name>
</gene>
<dbReference type="EMBL" id="CM004399">
    <property type="protein sequence ID" value="KAG8640611.1"/>
    <property type="molecule type" value="Genomic_DNA"/>
</dbReference>
<accession>A0ACB7GKZ8</accession>
<dbReference type="Proteomes" id="UP000091857">
    <property type="component" value="Chromosome 13"/>
</dbReference>
<reference evidence="2" key="1">
    <citation type="journal article" date="2016" name="Nat. Biotechnol.">
        <title>Sequencing wild and cultivated cassava and related species reveals extensive interspecific hybridization and genetic diversity.</title>
        <authorList>
            <person name="Bredeson J.V."/>
            <person name="Lyons J.B."/>
            <person name="Prochnik S.E."/>
            <person name="Wu G.A."/>
            <person name="Ha C.M."/>
            <person name="Edsinger-Gonzales E."/>
            <person name="Grimwood J."/>
            <person name="Schmutz J."/>
            <person name="Rabbi I.Y."/>
            <person name="Egesi C."/>
            <person name="Nauluvula P."/>
            <person name="Lebot V."/>
            <person name="Ndunguru J."/>
            <person name="Mkamilo G."/>
            <person name="Bart R.S."/>
            <person name="Setter T.L."/>
            <person name="Gleadow R.M."/>
            <person name="Kulakow P."/>
            <person name="Ferguson M.E."/>
            <person name="Rounsley S."/>
            <person name="Rokhsar D.S."/>
        </authorList>
    </citation>
    <scope>NUCLEOTIDE SEQUENCE [LARGE SCALE GENOMIC DNA]</scope>
    <source>
        <strain evidence="2">cv. AM560-2</strain>
    </source>
</reference>
<comment type="caution">
    <text evidence="1">The sequence shown here is derived from an EMBL/GenBank/DDBJ whole genome shotgun (WGS) entry which is preliminary data.</text>
</comment>
<organism evidence="1 2">
    <name type="scientific">Manihot esculenta</name>
    <name type="common">Cassava</name>
    <name type="synonym">Jatropha manihot</name>
    <dbReference type="NCBI Taxonomy" id="3983"/>
    <lineage>
        <taxon>Eukaryota</taxon>
        <taxon>Viridiplantae</taxon>
        <taxon>Streptophyta</taxon>
        <taxon>Embryophyta</taxon>
        <taxon>Tracheophyta</taxon>
        <taxon>Spermatophyta</taxon>
        <taxon>Magnoliopsida</taxon>
        <taxon>eudicotyledons</taxon>
        <taxon>Gunneridae</taxon>
        <taxon>Pentapetalae</taxon>
        <taxon>rosids</taxon>
        <taxon>fabids</taxon>
        <taxon>Malpighiales</taxon>
        <taxon>Euphorbiaceae</taxon>
        <taxon>Crotonoideae</taxon>
        <taxon>Manihoteae</taxon>
        <taxon>Manihot</taxon>
    </lineage>
</organism>
<evidence type="ECO:0000313" key="2">
    <source>
        <dbReference type="Proteomes" id="UP000091857"/>
    </source>
</evidence>
<name>A0ACB7GKZ8_MANES</name>
<keyword evidence="2" id="KW-1185">Reference proteome</keyword>
<proteinExistence type="predicted"/>